<dbReference type="InterPro" id="IPR040982">
    <property type="entry name" value="DNA_pol3_finger"/>
</dbReference>
<keyword evidence="4" id="KW-1185">Reference proteome</keyword>
<gene>
    <name evidence="3" type="ORF">CIL05_07595</name>
</gene>
<dbReference type="Gene3D" id="1.10.150.870">
    <property type="match status" value="1"/>
</dbReference>
<evidence type="ECO:0000259" key="1">
    <source>
        <dbReference type="Pfam" id="PF14579"/>
    </source>
</evidence>
<protein>
    <submittedName>
        <fullName evidence="3">Uncharacterized protein</fullName>
    </submittedName>
</protein>
<dbReference type="RefSeq" id="WP_095654927.1">
    <property type="nucleotide sequence ID" value="NZ_NPOA01000004.1"/>
</dbReference>
<comment type="caution">
    <text evidence="3">The sequence shown here is derived from an EMBL/GenBank/DDBJ whole genome shotgun (WGS) entry which is preliminary data.</text>
</comment>
<dbReference type="InterPro" id="IPR029460">
    <property type="entry name" value="DNAPol_HHH"/>
</dbReference>
<evidence type="ECO:0000313" key="4">
    <source>
        <dbReference type="Proteomes" id="UP000218887"/>
    </source>
</evidence>
<dbReference type="PANTHER" id="PTHR32294">
    <property type="entry name" value="DNA POLYMERASE III SUBUNIT ALPHA"/>
    <property type="match status" value="1"/>
</dbReference>
<dbReference type="EMBL" id="NPOA01000004">
    <property type="protein sequence ID" value="PAV30325.1"/>
    <property type="molecule type" value="Genomic_DNA"/>
</dbReference>
<sequence length="668" mass="77128">MLVENGEIEKQETLKDTFNKYLHPDAIDKESKEVYKILGNDTTADIFQFSTDLARDAITKVKPSNLIETASVNSLMRLMSDTGEQPIDTFVRFKNDISLWYQEMKDYGLNESEIEVMEEHLLILNGISESQENIMTITMDKRVAGFSVKDANRLRKIIAKSNRDAVADMKQYFMDSGLKLGNRQEILNYVWNVQVFRQLLYSFSTLHVIPYTLVALQEINLNLHYNPIYWQTACLTVNSGGMDDEEEAIKKQSSNYGKVAASIGEMQERNVKVSLPNINKAGFGFTPDIENNAIIFGLKGLVGVGDDAVHTIIQNRPYTSFSDFLTRLHTTKLLKNGHVVQLIKAGCFDEFDSRINIMKQYVNHTFAPRKNLTLASFNTILQLGNDILPDELSINVRYYRYRQHIYKHSIGKSPDRKTKNRLFLLDNISTEFLYEHFSESCIVDYDENTSLPIVAEWLFEKEYDKKMEVVKEWLTQESTLQLVNDKLYQEEWDNTTKNESMEAGEMSSLSYYYTGHELEHLDTEKYDISNFSELSEEPIPVRDFQYKGQTRHEYQISRLAGTILDKDKNRHTVTILTTDGVVVVKMYAGAYSHYSRQISERGANGKKTVIDKSWFNRGNKALFVGFRRGNQFVLRKYRNTIYQHTIALIDDIDENGDLSLTTERVNMD</sequence>
<reference evidence="3 4" key="1">
    <citation type="submission" date="2017-08" db="EMBL/GenBank/DDBJ databases">
        <title>Virgibacillus indicus sp. nov. and Virgibacillus profoundi sp. nov, two moderately halophilic bacteria isolated from marine sediment by using the Microfluidic Streak Plate.</title>
        <authorList>
            <person name="Xu B."/>
            <person name="Hu B."/>
            <person name="Wang J."/>
            <person name="Zhu Y."/>
            <person name="Huang L."/>
            <person name="Du W."/>
            <person name="Huang Y."/>
        </authorList>
    </citation>
    <scope>NUCLEOTIDE SEQUENCE [LARGE SCALE GENOMIC DNA]</scope>
    <source>
        <strain evidence="3 4">IO3-P3-H5</strain>
    </source>
</reference>
<feature type="domain" description="DNA polymerase helix-hairpin-helix motif" evidence="1">
    <location>
        <begin position="271"/>
        <end position="352"/>
    </location>
</feature>
<dbReference type="GO" id="GO:0006260">
    <property type="term" value="P:DNA replication"/>
    <property type="evidence" value="ECO:0007669"/>
    <property type="project" value="InterPro"/>
</dbReference>
<evidence type="ECO:0000259" key="2">
    <source>
        <dbReference type="Pfam" id="PF17657"/>
    </source>
</evidence>
<dbReference type="AlphaFoldDB" id="A0A2A2IGR4"/>
<dbReference type="PANTHER" id="PTHR32294:SF0">
    <property type="entry name" value="DNA POLYMERASE III SUBUNIT ALPHA"/>
    <property type="match status" value="1"/>
</dbReference>
<dbReference type="Pfam" id="PF17657">
    <property type="entry name" value="DNA_pol3_finger"/>
    <property type="match status" value="1"/>
</dbReference>
<dbReference type="GO" id="GO:0008408">
    <property type="term" value="F:3'-5' exonuclease activity"/>
    <property type="evidence" value="ECO:0007669"/>
    <property type="project" value="InterPro"/>
</dbReference>
<evidence type="ECO:0000313" key="3">
    <source>
        <dbReference type="EMBL" id="PAV30325.1"/>
    </source>
</evidence>
<dbReference type="InterPro" id="IPR004805">
    <property type="entry name" value="DnaE2/DnaE/PolC"/>
</dbReference>
<proteinExistence type="predicted"/>
<feature type="domain" description="DNA polymerase III alpha subunit finger" evidence="2">
    <location>
        <begin position="12"/>
        <end position="177"/>
    </location>
</feature>
<name>A0A2A2IGR4_9BACI</name>
<dbReference type="OrthoDB" id="244056at2"/>
<dbReference type="Proteomes" id="UP000218887">
    <property type="component" value="Unassembled WGS sequence"/>
</dbReference>
<organism evidence="3 4">
    <name type="scientific">Virgibacillus profundi</name>
    <dbReference type="NCBI Taxonomy" id="2024555"/>
    <lineage>
        <taxon>Bacteria</taxon>
        <taxon>Bacillati</taxon>
        <taxon>Bacillota</taxon>
        <taxon>Bacilli</taxon>
        <taxon>Bacillales</taxon>
        <taxon>Bacillaceae</taxon>
        <taxon>Virgibacillus</taxon>
    </lineage>
</organism>
<dbReference type="Pfam" id="PF14579">
    <property type="entry name" value="HHH_6"/>
    <property type="match status" value="1"/>
</dbReference>
<accession>A0A2A2IGR4</accession>